<keyword evidence="10" id="KW-0012">Acyltransferase</keyword>
<reference evidence="10" key="1">
    <citation type="submission" date="2018-11" db="EMBL/GenBank/DDBJ databases">
        <authorList>
            <person name="Alioto T."/>
            <person name="Alioto T."/>
        </authorList>
    </citation>
    <scope>NUCLEOTIDE SEQUENCE</scope>
</reference>
<dbReference type="PROSITE" id="PS51698">
    <property type="entry name" value="U_BOX"/>
    <property type="match status" value="1"/>
</dbReference>
<evidence type="ECO:0000256" key="2">
    <source>
        <dbReference type="ARBA" id="ARBA00004496"/>
    </source>
</evidence>
<feature type="domain" description="U-box" evidence="9">
    <location>
        <begin position="1"/>
        <end position="65"/>
    </location>
</feature>
<proteinExistence type="inferred from homology"/>
<keyword evidence="11" id="KW-1185">Reference proteome</keyword>
<dbReference type="InterPro" id="IPR003613">
    <property type="entry name" value="Ubox_domain"/>
</dbReference>
<protein>
    <recommendedName>
        <fullName evidence="5">RING-type E3 ubiquitin transferase</fullName>
        <ecNumber evidence="5">2.3.2.27</ecNumber>
    </recommendedName>
</protein>
<evidence type="ECO:0000256" key="1">
    <source>
        <dbReference type="ARBA" id="ARBA00000900"/>
    </source>
</evidence>
<dbReference type="PANTHER" id="PTHR13931:SF2">
    <property type="entry name" value="UBIQUITIN CONJUGATION FACTOR E4 B"/>
    <property type="match status" value="1"/>
</dbReference>
<dbReference type="FunFam" id="3.30.40.10:FF:000055">
    <property type="entry name" value="Ubiquitin conjugation factor e4 a"/>
    <property type="match status" value="1"/>
</dbReference>
<dbReference type="InterPro" id="IPR045132">
    <property type="entry name" value="UBE4"/>
</dbReference>
<evidence type="ECO:0000256" key="8">
    <source>
        <dbReference type="ARBA" id="ARBA00022786"/>
    </source>
</evidence>
<evidence type="ECO:0000313" key="11">
    <source>
        <dbReference type="Proteomes" id="UP000596742"/>
    </source>
</evidence>
<evidence type="ECO:0000256" key="4">
    <source>
        <dbReference type="ARBA" id="ARBA00007434"/>
    </source>
</evidence>
<comment type="caution">
    <text evidence="10">The sequence shown here is derived from an EMBL/GenBank/DDBJ whole genome shotgun (WGS) entry which is preliminary data.</text>
</comment>
<dbReference type="GO" id="GO:0005737">
    <property type="term" value="C:cytoplasm"/>
    <property type="evidence" value="ECO:0007669"/>
    <property type="project" value="UniProtKB-SubCell"/>
</dbReference>
<accession>A0A8B6DS48</accession>
<dbReference type="GO" id="GO:0000151">
    <property type="term" value="C:ubiquitin ligase complex"/>
    <property type="evidence" value="ECO:0007669"/>
    <property type="project" value="InterPro"/>
</dbReference>
<dbReference type="GO" id="GO:0036503">
    <property type="term" value="P:ERAD pathway"/>
    <property type="evidence" value="ECO:0007669"/>
    <property type="project" value="InterPro"/>
</dbReference>
<dbReference type="OrthoDB" id="20295at2759"/>
<dbReference type="EC" id="2.3.2.27" evidence="5"/>
<dbReference type="InterPro" id="IPR013083">
    <property type="entry name" value="Znf_RING/FYVE/PHD"/>
</dbReference>
<gene>
    <name evidence="10" type="ORF">MGAL_10B080631</name>
</gene>
<evidence type="ECO:0000313" key="10">
    <source>
        <dbReference type="EMBL" id="VDI23301.1"/>
    </source>
</evidence>
<evidence type="ECO:0000256" key="7">
    <source>
        <dbReference type="ARBA" id="ARBA00022679"/>
    </source>
</evidence>
<evidence type="ECO:0000256" key="5">
    <source>
        <dbReference type="ARBA" id="ARBA00012483"/>
    </source>
</evidence>
<dbReference type="Proteomes" id="UP000596742">
    <property type="component" value="Unassembled WGS sequence"/>
</dbReference>
<evidence type="ECO:0000259" key="9">
    <source>
        <dbReference type="PROSITE" id="PS51698"/>
    </source>
</evidence>
<keyword evidence="6" id="KW-0963">Cytoplasm</keyword>
<dbReference type="GO" id="GO:0000209">
    <property type="term" value="P:protein polyubiquitination"/>
    <property type="evidence" value="ECO:0007669"/>
    <property type="project" value="TreeGrafter"/>
</dbReference>
<dbReference type="Pfam" id="PF04564">
    <property type="entry name" value="U-box"/>
    <property type="match status" value="1"/>
</dbReference>
<name>A0A8B6DS48_MYTGA</name>
<dbReference type="Gene3D" id="3.30.40.10">
    <property type="entry name" value="Zinc/RING finger domain, C3HC4 (zinc finger)"/>
    <property type="match status" value="1"/>
</dbReference>
<comment type="pathway">
    <text evidence="3">Protein modification; protein ubiquitination.</text>
</comment>
<dbReference type="GO" id="GO:0005634">
    <property type="term" value="C:nucleus"/>
    <property type="evidence" value="ECO:0007669"/>
    <property type="project" value="TreeGrafter"/>
</dbReference>
<dbReference type="AlphaFoldDB" id="A0A8B6DS48"/>
<evidence type="ECO:0000256" key="6">
    <source>
        <dbReference type="ARBA" id="ARBA00022490"/>
    </source>
</evidence>
<dbReference type="SUPFAM" id="SSF57850">
    <property type="entry name" value="RING/U-box"/>
    <property type="match status" value="1"/>
</dbReference>
<sequence length="66" mass="7524">MGTLMKDPVILPSSGNIVDRSTIARHLLSDQNDPFNREALSLDMVIPHAELQEKIEAWKEEHRNKS</sequence>
<keyword evidence="7 10" id="KW-0808">Transferase</keyword>
<evidence type="ECO:0000256" key="3">
    <source>
        <dbReference type="ARBA" id="ARBA00004906"/>
    </source>
</evidence>
<dbReference type="SMART" id="SM00504">
    <property type="entry name" value="Ubox"/>
    <property type="match status" value="1"/>
</dbReference>
<organism evidence="10 11">
    <name type="scientific">Mytilus galloprovincialis</name>
    <name type="common">Mediterranean mussel</name>
    <dbReference type="NCBI Taxonomy" id="29158"/>
    <lineage>
        <taxon>Eukaryota</taxon>
        <taxon>Metazoa</taxon>
        <taxon>Spiralia</taxon>
        <taxon>Lophotrochozoa</taxon>
        <taxon>Mollusca</taxon>
        <taxon>Bivalvia</taxon>
        <taxon>Autobranchia</taxon>
        <taxon>Pteriomorphia</taxon>
        <taxon>Mytilida</taxon>
        <taxon>Mytiloidea</taxon>
        <taxon>Mytilidae</taxon>
        <taxon>Mytilinae</taxon>
        <taxon>Mytilus</taxon>
    </lineage>
</organism>
<comment type="subcellular location">
    <subcellularLocation>
        <location evidence="2">Cytoplasm</location>
    </subcellularLocation>
</comment>
<dbReference type="GO" id="GO:0034450">
    <property type="term" value="F:ubiquitin-ubiquitin ligase activity"/>
    <property type="evidence" value="ECO:0007669"/>
    <property type="project" value="InterPro"/>
</dbReference>
<keyword evidence="8" id="KW-0833">Ubl conjugation pathway</keyword>
<comment type="similarity">
    <text evidence="4">Belongs to the ubiquitin conjugation factor E4 family.</text>
</comment>
<dbReference type="PANTHER" id="PTHR13931">
    <property type="entry name" value="UBIQUITINATION FACTOR E4"/>
    <property type="match status" value="1"/>
</dbReference>
<comment type="catalytic activity">
    <reaction evidence="1">
        <text>S-ubiquitinyl-[E2 ubiquitin-conjugating enzyme]-L-cysteine + [acceptor protein]-L-lysine = [E2 ubiquitin-conjugating enzyme]-L-cysteine + N(6)-ubiquitinyl-[acceptor protein]-L-lysine.</text>
        <dbReference type="EC" id="2.3.2.27"/>
    </reaction>
</comment>
<dbReference type="EMBL" id="UYJE01003915">
    <property type="protein sequence ID" value="VDI23301.1"/>
    <property type="molecule type" value="Genomic_DNA"/>
</dbReference>